<dbReference type="Proteomes" id="UP001341840">
    <property type="component" value="Unassembled WGS sequence"/>
</dbReference>
<evidence type="ECO:0000313" key="2">
    <source>
        <dbReference type="Proteomes" id="UP001341840"/>
    </source>
</evidence>
<name>A0ABU6XBB9_9FABA</name>
<organism evidence="1 2">
    <name type="scientific">Stylosanthes scabra</name>
    <dbReference type="NCBI Taxonomy" id="79078"/>
    <lineage>
        <taxon>Eukaryota</taxon>
        <taxon>Viridiplantae</taxon>
        <taxon>Streptophyta</taxon>
        <taxon>Embryophyta</taxon>
        <taxon>Tracheophyta</taxon>
        <taxon>Spermatophyta</taxon>
        <taxon>Magnoliopsida</taxon>
        <taxon>eudicotyledons</taxon>
        <taxon>Gunneridae</taxon>
        <taxon>Pentapetalae</taxon>
        <taxon>rosids</taxon>
        <taxon>fabids</taxon>
        <taxon>Fabales</taxon>
        <taxon>Fabaceae</taxon>
        <taxon>Papilionoideae</taxon>
        <taxon>50 kb inversion clade</taxon>
        <taxon>dalbergioids sensu lato</taxon>
        <taxon>Dalbergieae</taxon>
        <taxon>Pterocarpus clade</taxon>
        <taxon>Stylosanthes</taxon>
    </lineage>
</organism>
<comment type="caution">
    <text evidence="1">The sequence shown here is derived from an EMBL/GenBank/DDBJ whole genome shotgun (WGS) entry which is preliminary data.</text>
</comment>
<reference evidence="1 2" key="1">
    <citation type="journal article" date="2023" name="Plants (Basel)">
        <title>Bridging the Gap: Combining Genomics and Transcriptomics Approaches to Understand Stylosanthes scabra, an Orphan Legume from the Brazilian Caatinga.</title>
        <authorList>
            <person name="Ferreira-Neto J.R.C."/>
            <person name="da Silva M.D."/>
            <person name="Binneck E."/>
            <person name="de Melo N.F."/>
            <person name="da Silva R.H."/>
            <person name="de Melo A.L.T.M."/>
            <person name="Pandolfi V."/>
            <person name="Bustamante F.O."/>
            <person name="Brasileiro-Vidal A.C."/>
            <person name="Benko-Iseppon A.M."/>
        </authorList>
    </citation>
    <scope>NUCLEOTIDE SEQUENCE [LARGE SCALE GENOMIC DNA]</scope>
    <source>
        <tissue evidence="1">Leaves</tissue>
    </source>
</reference>
<proteinExistence type="predicted"/>
<accession>A0ABU6XBB9</accession>
<evidence type="ECO:0000313" key="1">
    <source>
        <dbReference type="EMBL" id="MED6194514.1"/>
    </source>
</evidence>
<keyword evidence="2" id="KW-1185">Reference proteome</keyword>
<dbReference type="EMBL" id="JASCZI010211567">
    <property type="protein sequence ID" value="MED6194514.1"/>
    <property type="molecule type" value="Genomic_DNA"/>
</dbReference>
<gene>
    <name evidence="1" type="ORF">PIB30_029304</name>
</gene>
<sequence length="190" mass="21568">MENRKEGPDGVEFHSLDQVVFMMWLAETLSDLKKTVQRNMRLPKRTPIIRMADRSLDVLPDRSCRYRVFWLSNDKHTVIPGAGPFDPAPEVDTPTTADLFVVIPPQNIPKSLSPATRIRVTLRAAFSDPMQWRIKGGLTDIGGGVTTKILMGVLSYGSDTYVAPERRYTRMSRTTTSTEPQRTRFWSQIV</sequence>
<protein>
    <submittedName>
        <fullName evidence="1">Uncharacterized protein</fullName>
    </submittedName>
</protein>